<name>H1PPC1_9FUSO</name>
<reference evidence="2 3" key="1">
    <citation type="submission" date="2012-07" db="EMBL/GenBank/DDBJ databases">
        <title>The Genome Sequence of Fusobacterium ulcerans 12_1B.</title>
        <authorList>
            <consortium name="The Broad Institute Genome Sequencing Platform"/>
            <person name="Earl A."/>
            <person name="Ward D."/>
            <person name="Feldgarden M."/>
            <person name="Gevers D."/>
            <person name="Strauss J."/>
            <person name="Ambrose C.E."/>
            <person name="Allen-Vercoe E."/>
            <person name="Walker B."/>
            <person name="Young S.K."/>
            <person name="Zeng Q."/>
            <person name="Gargeya S."/>
            <person name="Fitzgerald M."/>
            <person name="Haas B."/>
            <person name="Abouelleil A."/>
            <person name="Alvarado L."/>
            <person name="Arachchi H.M."/>
            <person name="Berlin A.M."/>
            <person name="Chapman S.B."/>
            <person name="Goldberg J."/>
            <person name="Griggs A."/>
            <person name="Gujja S."/>
            <person name="Hansen M."/>
            <person name="Howarth C."/>
            <person name="Imamovic A."/>
            <person name="Larimer J."/>
            <person name="McCowen C."/>
            <person name="Montmayeur A."/>
            <person name="Murphy C."/>
            <person name="Neiman D."/>
            <person name="Pearson M."/>
            <person name="Priest M."/>
            <person name="Roberts A."/>
            <person name="Saif S."/>
            <person name="Shea T."/>
            <person name="Sisk P."/>
            <person name="Sykes S."/>
            <person name="Wortman J."/>
            <person name="Nusbaum C."/>
            <person name="Birren B."/>
        </authorList>
    </citation>
    <scope>NUCLEOTIDE SEQUENCE [LARGE SCALE GENOMIC DNA]</scope>
    <source>
        <strain evidence="2 3">12_1B</strain>
    </source>
</reference>
<sequence>MTIEEKTIFEKEYEEEYEEEFYDELEEGVIRQPFVTSNIKISNAIISLQSLIRRLEFQEIDLNPEFQRNGNLWNHTKMSRLIESIILRLPLPIFYFDVSDADKWVVIDGLQRLSTIQNFVINNTLKLKNLEFLTELNGKTYEQLDRRIQRVIEETQINTYQIEPQTPKEVRYSIFNRINTGGMTLNSQEIRQALNQKGEGVSFLREVVETHEFKRIVGLESKRMLDRELVLRFIAFSLEGYLEFEKKGITLSNFLDETMEKIDSIHFKKETFQFLKNTLLETLEFLEKLFEKKYLFNKKIIDEKKTATLNRSLFEVWTVLASELSLKERELLLENKYEVKERYKILLSKQEFEDSITKGTNDRKAVLKRFTMMKSFLEEVINDRKSKN</sequence>
<organism evidence="2 3">
    <name type="scientific">Fusobacterium ulcerans 12-1B</name>
    <dbReference type="NCBI Taxonomy" id="457404"/>
    <lineage>
        <taxon>Bacteria</taxon>
        <taxon>Fusobacteriati</taxon>
        <taxon>Fusobacteriota</taxon>
        <taxon>Fusobacteriia</taxon>
        <taxon>Fusobacteriales</taxon>
        <taxon>Fusobacteriaceae</taxon>
        <taxon>Fusobacterium</taxon>
    </lineage>
</organism>
<gene>
    <name evidence="2" type="ORF">HMPREF0402_00264</name>
</gene>
<dbReference type="RefSeq" id="WP_008695566.1">
    <property type="nucleotide sequence ID" value="NZ_KE161007.1"/>
</dbReference>
<dbReference type="BioCyc" id="FSP457404-HMP:GTSQ-265-MONOMER"/>
<dbReference type="PANTHER" id="PTHR39639">
    <property type="entry name" value="CHROMOSOME 16, WHOLE GENOME SHOTGUN SEQUENCE"/>
    <property type="match status" value="1"/>
</dbReference>
<dbReference type="AlphaFoldDB" id="H1PPC1"/>
<dbReference type="Proteomes" id="UP000003233">
    <property type="component" value="Unassembled WGS sequence"/>
</dbReference>
<proteinExistence type="predicted"/>
<accession>H1PPC1</accession>
<dbReference type="Pfam" id="PF03235">
    <property type="entry name" value="GmrSD_N"/>
    <property type="match status" value="1"/>
</dbReference>
<dbReference type="PANTHER" id="PTHR39639:SF1">
    <property type="entry name" value="DUF262 DOMAIN-CONTAINING PROTEIN"/>
    <property type="match status" value="1"/>
</dbReference>
<dbReference type="PATRIC" id="fig|457404.5.peg.970"/>
<dbReference type="EMBL" id="AGWJ02000006">
    <property type="protein sequence ID" value="EHO84445.1"/>
    <property type="molecule type" value="Genomic_DNA"/>
</dbReference>
<dbReference type="HOGENOM" id="CLU_038557_1_0_0"/>
<evidence type="ECO:0000313" key="2">
    <source>
        <dbReference type="EMBL" id="EHO84445.1"/>
    </source>
</evidence>
<dbReference type="InterPro" id="IPR004919">
    <property type="entry name" value="GmrSD_N"/>
</dbReference>
<evidence type="ECO:0000313" key="3">
    <source>
        <dbReference type="Proteomes" id="UP000003233"/>
    </source>
</evidence>
<comment type="caution">
    <text evidence="2">The sequence shown here is derived from an EMBL/GenBank/DDBJ whole genome shotgun (WGS) entry which is preliminary data.</text>
</comment>
<keyword evidence="3" id="KW-1185">Reference proteome</keyword>
<feature type="domain" description="GmrSD restriction endonucleases N-terminal" evidence="1">
    <location>
        <begin position="60"/>
        <end position="193"/>
    </location>
</feature>
<evidence type="ECO:0000259" key="1">
    <source>
        <dbReference type="Pfam" id="PF03235"/>
    </source>
</evidence>
<protein>
    <recommendedName>
        <fullName evidence="1">GmrSD restriction endonucleases N-terminal domain-containing protein</fullName>
    </recommendedName>
</protein>